<evidence type="ECO:0000256" key="13">
    <source>
        <dbReference type="ARBA" id="ARBA00023002"/>
    </source>
</evidence>
<dbReference type="InterPro" id="IPR046452">
    <property type="entry name" value="HgmA_N"/>
</dbReference>
<evidence type="ECO:0000259" key="18">
    <source>
        <dbReference type="SMART" id="SM00861"/>
    </source>
</evidence>
<keyword evidence="13" id="KW-0560">Oxidoreductase</keyword>
<dbReference type="Pfam" id="PF00456">
    <property type="entry name" value="Transketolase_N"/>
    <property type="match status" value="1"/>
</dbReference>
<evidence type="ECO:0000256" key="16">
    <source>
        <dbReference type="PIRSR" id="PIRSR605708-1"/>
    </source>
</evidence>
<accession>A0A8H6WAX3</accession>
<name>A0A8H6WAX3_9AGAR</name>
<dbReference type="InterPro" id="IPR009014">
    <property type="entry name" value="Transketo_C/PFOR_II"/>
</dbReference>
<feature type="binding site" evidence="17">
    <location>
        <position position="1018"/>
    </location>
    <ligand>
        <name>Fe cation</name>
        <dbReference type="ChEBI" id="CHEBI:24875"/>
    </ligand>
</feature>
<comment type="cofactor">
    <cofactor evidence="3">
        <name>Mg(2+)</name>
        <dbReference type="ChEBI" id="CHEBI:18420"/>
    </cofactor>
</comment>
<evidence type="ECO:0000256" key="9">
    <source>
        <dbReference type="ARBA" id="ARBA00013127"/>
    </source>
</evidence>
<evidence type="ECO:0000256" key="14">
    <source>
        <dbReference type="ARBA" id="ARBA00023004"/>
    </source>
</evidence>
<evidence type="ECO:0000256" key="5">
    <source>
        <dbReference type="ARBA" id="ARBA00001964"/>
    </source>
</evidence>
<dbReference type="SUPFAM" id="SSF51182">
    <property type="entry name" value="RmlC-like cupins"/>
    <property type="match status" value="1"/>
</dbReference>
<dbReference type="FunFam" id="2.60.120.10:FF:000034">
    <property type="entry name" value="Homogentisate 1,2-dioxygenase"/>
    <property type="match status" value="1"/>
</dbReference>
<dbReference type="GO" id="GO:0006091">
    <property type="term" value="P:generation of precursor metabolites and energy"/>
    <property type="evidence" value="ECO:0007669"/>
    <property type="project" value="UniProtKB-ARBA"/>
</dbReference>
<dbReference type="Gene3D" id="3.40.50.970">
    <property type="match status" value="2"/>
</dbReference>
<dbReference type="PANTHER" id="PTHR11056:SF4">
    <property type="entry name" value="HOMOGENTISATE 1,2-DIOXYGENASE"/>
    <property type="match status" value="1"/>
</dbReference>
<proteinExistence type="inferred from homology"/>
<dbReference type="InterPro" id="IPR014710">
    <property type="entry name" value="RmlC-like_jellyroll"/>
</dbReference>
<dbReference type="GO" id="GO:0005737">
    <property type="term" value="C:cytoplasm"/>
    <property type="evidence" value="ECO:0007669"/>
    <property type="project" value="UniProtKB-ARBA"/>
</dbReference>
<dbReference type="CDD" id="cd07000">
    <property type="entry name" value="cupin_HGO_N"/>
    <property type="match status" value="1"/>
</dbReference>
<dbReference type="GO" id="GO:0004411">
    <property type="term" value="F:homogentisate 1,2-dioxygenase activity"/>
    <property type="evidence" value="ECO:0007669"/>
    <property type="project" value="UniProtKB-EC"/>
</dbReference>
<dbReference type="SMART" id="SM00861">
    <property type="entry name" value="Transket_pyr"/>
    <property type="match status" value="1"/>
</dbReference>
<protein>
    <recommendedName>
        <fullName evidence="9">homogentisate 1,2-dioxygenase</fullName>
        <ecNumber evidence="9">1.13.11.5</ecNumber>
    </recommendedName>
</protein>
<comment type="caution">
    <text evidence="19">The sequence shown here is derived from an EMBL/GenBank/DDBJ whole genome shotgun (WGS) entry which is preliminary data.</text>
</comment>
<evidence type="ECO:0000256" key="4">
    <source>
        <dbReference type="ARBA" id="ARBA00001962"/>
    </source>
</evidence>
<dbReference type="InterPro" id="IPR005474">
    <property type="entry name" value="Transketolase_N"/>
</dbReference>
<feature type="binding site" evidence="17">
    <location>
        <position position="1027"/>
    </location>
    <ligand>
        <name>homogentisate</name>
        <dbReference type="ChEBI" id="CHEBI:16169"/>
    </ligand>
</feature>
<comment type="cofactor">
    <cofactor evidence="5">
        <name>thiamine diphosphate</name>
        <dbReference type="ChEBI" id="CHEBI:58937"/>
    </cofactor>
</comment>
<evidence type="ECO:0000256" key="12">
    <source>
        <dbReference type="ARBA" id="ARBA00022964"/>
    </source>
</evidence>
<dbReference type="RefSeq" id="XP_037224137.1">
    <property type="nucleotide sequence ID" value="XM_037359042.1"/>
</dbReference>
<dbReference type="Pfam" id="PF20510">
    <property type="entry name" value="HgmA_N"/>
    <property type="match status" value="1"/>
</dbReference>
<dbReference type="GO" id="GO:0006572">
    <property type="term" value="P:L-tyrosine catabolic process"/>
    <property type="evidence" value="ECO:0007669"/>
    <property type="project" value="UniProtKB-KW"/>
</dbReference>
<evidence type="ECO:0000256" key="17">
    <source>
        <dbReference type="PIRSR" id="PIRSR605708-2"/>
    </source>
</evidence>
<dbReference type="Proteomes" id="UP000636479">
    <property type="component" value="Unassembled WGS sequence"/>
</dbReference>
<dbReference type="OrthoDB" id="1689029at2759"/>
<evidence type="ECO:0000313" key="19">
    <source>
        <dbReference type="EMBL" id="KAF7312029.1"/>
    </source>
</evidence>
<dbReference type="UniPathway" id="UPA00139">
    <property type="reaction ID" value="UER00339"/>
</dbReference>
<dbReference type="GeneID" id="59341558"/>
<dbReference type="NCBIfam" id="TIGR01015">
    <property type="entry name" value="hmgA"/>
    <property type="match status" value="1"/>
</dbReference>
<evidence type="ECO:0000256" key="8">
    <source>
        <dbReference type="ARBA" id="ARBA00007757"/>
    </source>
</evidence>
<comment type="similarity">
    <text evidence="8">Belongs to the homogentisate dioxygenase family.</text>
</comment>
<organism evidence="19 20">
    <name type="scientific">Mycena indigotica</name>
    <dbReference type="NCBI Taxonomy" id="2126181"/>
    <lineage>
        <taxon>Eukaryota</taxon>
        <taxon>Fungi</taxon>
        <taxon>Dikarya</taxon>
        <taxon>Basidiomycota</taxon>
        <taxon>Agaricomycotina</taxon>
        <taxon>Agaricomycetes</taxon>
        <taxon>Agaricomycetidae</taxon>
        <taxon>Agaricales</taxon>
        <taxon>Marasmiineae</taxon>
        <taxon>Mycenaceae</taxon>
        <taxon>Mycena</taxon>
    </lineage>
</organism>
<dbReference type="InterPro" id="IPR046451">
    <property type="entry name" value="HgmA_C"/>
</dbReference>
<dbReference type="Gene3D" id="3.40.50.920">
    <property type="match status" value="1"/>
</dbReference>
<reference evidence="19" key="1">
    <citation type="submission" date="2020-05" db="EMBL/GenBank/DDBJ databases">
        <title>Mycena genomes resolve the evolution of fungal bioluminescence.</title>
        <authorList>
            <person name="Tsai I.J."/>
        </authorList>
    </citation>
    <scope>NUCLEOTIDE SEQUENCE</scope>
    <source>
        <strain evidence="19">171206Taipei</strain>
    </source>
</reference>
<evidence type="ECO:0000313" key="20">
    <source>
        <dbReference type="Proteomes" id="UP000636479"/>
    </source>
</evidence>
<evidence type="ECO:0000256" key="11">
    <source>
        <dbReference type="ARBA" id="ARBA00022878"/>
    </source>
</evidence>
<feature type="active site" description="Proton acceptor" evidence="16">
    <location>
        <position position="969"/>
    </location>
</feature>
<dbReference type="EMBL" id="JACAZF010000002">
    <property type="protein sequence ID" value="KAF7312029.1"/>
    <property type="molecule type" value="Genomic_DNA"/>
</dbReference>
<evidence type="ECO:0000256" key="2">
    <source>
        <dbReference type="ARBA" id="ARBA00001941"/>
    </source>
</evidence>
<comment type="cofactor">
    <cofactor evidence="2">
        <name>Co(2+)</name>
        <dbReference type="ChEBI" id="CHEBI:48828"/>
    </cofactor>
</comment>
<dbReference type="InterPro" id="IPR005708">
    <property type="entry name" value="Homogentis_dOase"/>
</dbReference>
<keyword evidence="14 17" id="KW-0408">Iron</keyword>
<feature type="binding site" evidence="17">
    <location>
        <position position="1012"/>
    </location>
    <ligand>
        <name>Fe cation</name>
        <dbReference type="ChEBI" id="CHEBI:24875"/>
    </ligand>
</feature>
<evidence type="ECO:0000256" key="7">
    <source>
        <dbReference type="ARBA" id="ARBA00007131"/>
    </source>
</evidence>
<keyword evidence="11" id="KW-0828">Tyrosine catabolism</keyword>
<dbReference type="Pfam" id="PF02779">
    <property type="entry name" value="Transket_pyr"/>
    <property type="match status" value="1"/>
</dbReference>
<keyword evidence="20" id="KW-1185">Reference proteome</keyword>
<dbReference type="InterPro" id="IPR011051">
    <property type="entry name" value="RmlC_Cupin_sf"/>
</dbReference>
<comment type="cofactor">
    <cofactor evidence="1">
        <name>Mn(2+)</name>
        <dbReference type="ChEBI" id="CHEBI:29035"/>
    </cofactor>
</comment>
<dbReference type="SUPFAM" id="SSF52922">
    <property type="entry name" value="TK C-terminal domain-like"/>
    <property type="match status" value="1"/>
</dbReference>
<keyword evidence="15" id="KW-0585">Phenylalanine catabolism</keyword>
<sequence length="1130" mass="123477">MSTFPIDLKKFKKLVLVVVSGGVSSSALRVKLDASKSQLTAEQKADLLANIQLLRDAIVLFTATGAARGVSGHTGGSFDTVPEVAILLALFEADAEKYVPIVFDEAGMSILSTSLQINFPLTFSLGHRVATQYILAALEGAIPAEQLLHYREANSKLPGHPELGLTPGVKFSSGRLGHMWPLVNGVALANRGKTVFCLGSDGSQQEGNDAEAARLAVAQGLNVKLLIDDNDVTISGHPSEYLKGYDVTKTLEGHGLKVLTVDGEDIDALWGAISAIITHPGPAAVVAKRLMAPGIEDIEGSSHGHDVIPVKSAIKYLLSRGYPDFTELYAGMKGVANQYAHVGSTSELGANRVVFGEAVNLVLDELSKEEAAEKVMVIDSDLEGSTGLKVIHQKHPEVFIPSGIMERGNLSAAAGFGFDHNKFGVFSTFSAFLEMLISEITMARLNECNLLCHFSHSGVDEADNTCHFGINSFFADNGLSDTKSYLYFPADALQMVAVVKRVFFDRGLRFVFSTRSKVPYILKEDGKTKFFGDGYEFIPGKDEVILEGKAGYVVSFGEMLYRAYDAVLRAREAGIDVGLINKPSLHSIDEEVITKIGKSPFVLIVESFNQKTGLGSKYGTYLLERGLSPRYAYMGTTKEGSGGLWEQIPYQGLDPQFEIMAPGATARSSFVTTPLEKDPYQYQVGFGNRFASEAVPGVLPEGQNSPQKVKYDLYAEGMTGASFVAPRAENMSVWLYRIRPSVAHQGFTRLPDNPDLESNFFPLNPQVHVSPTQLAWHPFDLPPDSASVDFVDGLKTLAGNGDPTLKEGLAVHVYVANASMGNRAFCNNDGDMLILPQQGRLDIQTEFGKIMVRSGELVVIQRGMKFKVQLPDGPSRGYIQELFGSHWQLPELGPLGGYGLANIRDFEHPIAHFDIDQSSWTITYKVCGQLFACNQEHTPFDVVAWHGNYVPYKYALEKFVNVGSISKDHIDPSIFCVLTAKSKQAGVPLADFLIFSPRWDVASNTFRPPYYHRNSSTEFMGLLYGIYGGRSDGFQPGGASYETGFCPHGGKPSLLSLSLAYPMRIHEGTIAFMFESSMPWTITDFAMKRSGKLHEHEPRMWDNLKAHFMLHIDQVNADLKKAGLPDLNGD</sequence>
<evidence type="ECO:0000256" key="3">
    <source>
        <dbReference type="ARBA" id="ARBA00001946"/>
    </source>
</evidence>
<keyword evidence="10 17" id="KW-0479">Metal-binding</keyword>
<keyword evidence="12" id="KW-0223">Dioxygenase</keyword>
<comment type="similarity">
    <text evidence="7">Belongs to the transketolase family.</text>
</comment>
<dbReference type="Pfam" id="PF02780">
    <property type="entry name" value="Transketolase_C"/>
    <property type="match status" value="1"/>
</dbReference>
<dbReference type="SUPFAM" id="SSF52518">
    <property type="entry name" value="Thiamin diphosphate-binding fold (THDP-binding)"/>
    <property type="match status" value="2"/>
</dbReference>
<dbReference type="EC" id="1.13.11.5" evidence="9"/>
<feature type="binding site" evidence="17">
    <location>
        <position position="1048"/>
    </location>
    <ligand>
        <name>Fe cation</name>
        <dbReference type="ChEBI" id="CHEBI:24875"/>
    </ligand>
</feature>
<evidence type="ECO:0000256" key="1">
    <source>
        <dbReference type="ARBA" id="ARBA00001936"/>
    </source>
</evidence>
<dbReference type="InterPro" id="IPR005475">
    <property type="entry name" value="Transketolase-like_Pyr-bd"/>
</dbReference>
<dbReference type="GO" id="GO:0006559">
    <property type="term" value="P:L-phenylalanine catabolic process"/>
    <property type="evidence" value="ECO:0007669"/>
    <property type="project" value="UniProtKB-UniPathway"/>
</dbReference>
<feature type="binding site" evidence="17">
    <location>
        <position position="1048"/>
    </location>
    <ligand>
        <name>homogentisate</name>
        <dbReference type="ChEBI" id="CHEBI:16169"/>
    </ligand>
</feature>
<evidence type="ECO:0000256" key="15">
    <source>
        <dbReference type="ARBA" id="ARBA00023232"/>
    </source>
</evidence>
<comment type="cofactor">
    <cofactor evidence="4 17">
        <name>Fe cation</name>
        <dbReference type="ChEBI" id="CHEBI:24875"/>
    </cofactor>
</comment>
<dbReference type="GO" id="GO:0046872">
    <property type="term" value="F:metal ion binding"/>
    <property type="evidence" value="ECO:0007669"/>
    <property type="project" value="UniProtKB-KW"/>
</dbReference>
<dbReference type="Pfam" id="PF04209">
    <property type="entry name" value="HgmA_C"/>
    <property type="match status" value="1"/>
</dbReference>
<gene>
    <name evidence="19" type="ORF">MIND_00214900</name>
</gene>
<dbReference type="InterPro" id="IPR029061">
    <property type="entry name" value="THDP-binding"/>
</dbReference>
<evidence type="ECO:0000256" key="10">
    <source>
        <dbReference type="ARBA" id="ARBA00022723"/>
    </source>
</evidence>
<feature type="domain" description="Transketolase-like pyrimidine-binding" evidence="18">
    <location>
        <begin position="353"/>
        <end position="520"/>
    </location>
</feature>
<evidence type="ECO:0000256" key="6">
    <source>
        <dbReference type="ARBA" id="ARBA00004704"/>
    </source>
</evidence>
<dbReference type="Gene3D" id="2.60.120.10">
    <property type="entry name" value="Jelly Rolls"/>
    <property type="match status" value="1"/>
</dbReference>
<dbReference type="PANTHER" id="PTHR11056">
    <property type="entry name" value="HOMOGENTISATE 1,2-DIOXYGENASE"/>
    <property type="match status" value="1"/>
</dbReference>
<dbReference type="AlphaFoldDB" id="A0A8H6WAX3"/>
<dbReference type="InterPro" id="IPR033248">
    <property type="entry name" value="Transketolase_C"/>
</dbReference>
<comment type="pathway">
    <text evidence="6">Amino-acid degradation; L-phenylalanine degradation; acetoacetate and fumarate from L-phenylalanine: step 4/6.</text>
</comment>